<dbReference type="Gene3D" id="3.40.50.1820">
    <property type="entry name" value="alpha/beta hydrolase"/>
    <property type="match status" value="1"/>
</dbReference>
<evidence type="ECO:0000256" key="2">
    <source>
        <dbReference type="ARBA" id="ARBA00022645"/>
    </source>
</evidence>
<dbReference type="HOGENOM" id="CLU_008523_10_4_1"/>
<evidence type="ECO:0000256" key="1">
    <source>
        <dbReference type="ARBA" id="ARBA00009431"/>
    </source>
</evidence>
<dbReference type="InterPro" id="IPR018202">
    <property type="entry name" value="Ser_caboxypep_ser_AS"/>
</dbReference>
<keyword evidence="2 7" id="KW-0121">Carboxypeptidase</keyword>
<dbReference type="FunFam" id="3.40.50.1820:FF:000226">
    <property type="entry name" value="Carboxypeptidase"/>
    <property type="match status" value="1"/>
</dbReference>
<name>W4JZ71_HETIT</name>
<evidence type="ECO:0000256" key="4">
    <source>
        <dbReference type="ARBA" id="ARBA00022729"/>
    </source>
</evidence>
<dbReference type="PRINTS" id="PR00724">
    <property type="entry name" value="CRBOXYPTASEC"/>
</dbReference>
<dbReference type="Pfam" id="PF00450">
    <property type="entry name" value="Peptidase_S10"/>
    <property type="match status" value="1"/>
</dbReference>
<dbReference type="GO" id="GO:0000324">
    <property type="term" value="C:fungal-type vacuole"/>
    <property type="evidence" value="ECO:0007669"/>
    <property type="project" value="TreeGrafter"/>
</dbReference>
<dbReference type="EMBL" id="KI925462">
    <property type="protein sequence ID" value="ETW78375.1"/>
    <property type="molecule type" value="Genomic_DNA"/>
</dbReference>
<sequence>MFKTLCFTLLVSLGTRALAAGQSQQVFSTSRASNPGDAKKYVGASWQVGQYDAGLFSPVETLSTLSAFEYTVLSHPVFPRHAARIKKVDDFCDPTVQAYSGYIDIEAKHIFFYFFESRNDPDTDDVIFWTNGGPGCSSSMGLFMELGPCRVVNDTSTEFHPESWNSNANVFFVDQPVGVGFSYAEYGEHVDTTEDAAKDIAAFVAIFFENFPSFKGRALHMAGESYGGRYVPLFAAQVYDQNAQLVAAGLTPINLTSAIIGNGMTDPFREVASYYDMSCTAASVPPVLDIGTCLRMKKALPRCEKWLKESCIDQFDSMNCEAASNFCDTELSSPFESTGLNFYDISRPCDGPIEETLCYPVTLSIAKYLDQPEVRSLLGVDPAAAQNFSACSNDVGTAFNTALDALHPSYDYVASLLERGVRVLIYVGAYDWICNWVGNERWTLALDWSGKTEFSSRELREWSMNGVVAGKTRSANGFTFATIDGAGHMVPYDKPQEALALINRWLAQEDL</sequence>
<dbReference type="Proteomes" id="UP000030671">
    <property type="component" value="Unassembled WGS sequence"/>
</dbReference>
<dbReference type="PANTHER" id="PTHR11802">
    <property type="entry name" value="SERINE PROTEASE FAMILY S10 SERINE CARBOXYPEPTIDASE"/>
    <property type="match status" value="1"/>
</dbReference>
<dbReference type="GO" id="GO:0004185">
    <property type="term" value="F:serine-type carboxypeptidase activity"/>
    <property type="evidence" value="ECO:0007669"/>
    <property type="project" value="UniProtKB-UniRule"/>
</dbReference>
<feature type="chain" id="PRO_5005150315" description="Carboxypeptidase" evidence="7">
    <location>
        <begin position="22"/>
        <end position="511"/>
    </location>
</feature>
<proteinExistence type="inferred from homology"/>
<dbReference type="GeneID" id="20678856"/>
<dbReference type="EC" id="3.4.16.-" evidence="7"/>
<dbReference type="InParanoid" id="W4JZ71"/>
<dbReference type="InterPro" id="IPR033124">
    <property type="entry name" value="Ser_caboxypep_his_AS"/>
</dbReference>
<dbReference type="Gene3D" id="1.10.287.410">
    <property type="match status" value="1"/>
</dbReference>
<protein>
    <recommendedName>
        <fullName evidence="7">Carboxypeptidase</fullName>
        <ecNumber evidence="7">3.4.16.-</ecNumber>
    </recommendedName>
</protein>
<dbReference type="GO" id="GO:0006508">
    <property type="term" value="P:proteolysis"/>
    <property type="evidence" value="ECO:0007669"/>
    <property type="project" value="UniProtKB-KW"/>
</dbReference>
<evidence type="ECO:0000313" key="9">
    <source>
        <dbReference type="Proteomes" id="UP000030671"/>
    </source>
</evidence>
<evidence type="ECO:0000313" key="8">
    <source>
        <dbReference type="EMBL" id="ETW78375.1"/>
    </source>
</evidence>
<dbReference type="InterPro" id="IPR001563">
    <property type="entry name" value="Peptidase_S10"/>
</dbReference>
<keyword evidence="5 7" id="KW-0378">Hydrolase</keyword>
<evidence type="ECO:0000256" key="7">
    <source>
        <dbReference type="RuleBase" id="RU361156"/>
    </source>
</evidence>
<evidence type="ECO:0000256" key="3">
    <source>
        <dbReference type="ARBA" id="ARBA00022670"/>
    </source>
</evidence>
<organism evidence="8 9">
    <name type="scientific">Heterobasidion irregulare (strain TC 32-1)</name>
    <dbReference type="NCBI Taxonomy" id="747525"/>
    <lineage>
        <taxon>Eukaryota</taxon>
        <taxon>Fungi</taxon>
        <taxon>Dikarya</taxon>
        <taxon>Basidiomycota</taxon>
        <taxon>Agaricomycotina</taxon>
        <taxon>Agaricomycetes</taxon>
        <taxon>Russulales</taxon>
        <taxon>Bondarzewiaceae</taxon>
        <taxon>Heterobasidion</taxon>
        <taxon>Heterobasidion annosum species complex</taxon>
    </lineage>
</organism>
<reference evidence="8 9" key="1">
    <citation type="journal article" date="2012" name="New Phytol.">
        <title>Insight into trade-off between wood decay and parasitism from the genome of a fungal forest pathogen.</title>
        <authorList>
            <person name="Olson A."/>
            <person name="Aerts A."/>
            <person name="Asiegbu F."/>
            <person name="Belbahri L."/>
            <person name="Bouzid O."/>
            <person name="Broberg A."/>
            <person name="Canback B."/>
            <person name="Coutinho P.M."/>
            <person name="Cullen D."/>
            <person name="Dalman K."/>
            <person name="Deflorio G."/>
            <person name="van Diepen L.T."/>
            <person name="Dunand C."/>
            <person name="Duplessis S."/>
            <person name="Durling M."/>
            <person name="Gonthier P."/>
            <person name="Grimwood J."/>
            <person name="Fossdal C.G."/>
            <person name="Hansson D."/>
            <person name="Henrissat B."/>
            <person name="Hietala A."/>
            <person name="Himmelstrand K."/>
            <person name="Hoffmeister D."/>
            <person name="Hogberg N."/>
            <person name="James T.Y."/>
            <person name="Karlsson M."/>
            <person name="Kohler A."/>
            <person name="Kues U."/>
            <person name="Lee Y.H."/>
            <person name="Lin Y.C."/>
            <person name="Lind M."/>
            <person name="Lindquist E."/>
            <person name="Lombard V."/>
            <person name="Lucas S."/>
            <person name="Lunden K."/>
            <person name="Morin E."/>
            <person name="Murat C."/>
            <person name="Park J."/>
            <person name="Raffaello T."/>
            <person name="Rouze P."/>
            <person name="Salamov A."/>
            <person name="Schmutz J."/>
            <person name="Solheim H."/>
            <person name="Stahlberg J."/>
            <person name="Velez H."/>
            <person name="de Vries R.P."/>
            <person name="Wiebenga A."/>
            <person name="Woodward S."/>
            <person name="Yakovlev I."/>
            <person name="Garbelotto M."/>
            <person name="Martin F."/>
            <person name="Grigoriev I.V."/>
            <person name="Stenlid J."/>
        </authorList>
    </citation>
    <scope>NUCLEOTIDE SEQUENCE [LARGE SCALE GENOMIC DNA]</scope>
    <source>
        <strain evidence="8 9">TC 32-1</strain>
    </source>
</reference>
<dbReference type="PROSITE" id="PS00131">
    <property type="entry name" value="CARBOXYPEPT_SER_SER"/>
    <property type="match status" value="1"/>
</dbReference>
<keyword evidence="6" id="KW-0325">Glycoprotein</keyword>
<dbReference type="STRING" id="747525.W4JZ71"/>
<dbReference type="KEGG" id="hir:HETIRDRAFT_68367"/>
<accession>W4JZ71</accession>
<dbReference type="eggNOG" id="KOG1282">
    <property type="taxonomic scope" value="Eukaryota"/>
</dbReference>
<gene>
    <name evidence="8" type="ORF">HETIRDRAFT_68367</name>
</gene>
<dbReference type="RefSeq" id="XP_009549689.1">
    <property type="nucleotide sequence ID" value="XM_009551394.1"/>
</dbReference>
<dbReference type="PROSITE" id="PS00560">
    <property type="entry name" value="CARBOXYPEPT_SER_HIS"/>
    <property type="match status" value="1"/>
</dbReference>
<evidence type="ECO:0000256" key="5">
    <source>
        <dbReference type="ARBA" id="ARBA00022801"/>
    </source>
</evidence>
<dbReference type="AlphaFoldDB" id="W4JZ71"/>
<keyword evidence="9" id="KW-1185">Reference proteome</keyword>
<feature type="signal peptide" evidence="7">
    <location>
        <begin position="1"/>
        <end position="21"/>
    </location>
</feature>
<dbReference type="InterPro" id="IPR029058">
    <property type="entry name" value="AB_hydrolase_fold"/>
</dbReference>
<evidence type="ECO:0000256" key="6">
    <source>
        <dbReference type="ARBA" id="ARBA00023180"/>
    </source>
</evidence>
<keyword evidence="3 7" id="KW-0645">Protease</keyword>
<dbReference type="OrthoDB" id="443318at2759"/>
<dbReference type="SUPFAM" id="SSF53474">
    <property type="entry name" value="alpha/beta-Hydrolases"/>
    <property type="match status" value="1"/>
</dbReference>
<keyword evidence="4 7" id="KW-0732">Signal</keyword>
<dbReference type="PANTHER" id="PTHR11802:SF113">
    <property type="entry name" value="SERINE CARBOXYPEPTIDASE CTSA-4.1"/>
    <property type="match status" value="1"/>
</dbReference>
<comment type="similarity">
    <text evidence="1 7">Belongs to the peptidase S10 family.</text>
</comment>